<evidence type="ECO:0000313" key="1">
    <source>
        <dbReference type="EMBL" id="KAL0933612.1"/>
    </source>
</evidence>
<sequence>MQEVLGKAAGGPQKIEPEDLKGRVAVVTGGALGIGFEISRALAHAGCKVIMVNRKEEHGAEAVSQIKEETSGADVEWKECDLGNLAQVRSVFSEIRESLDRLDFLALSAGINSDQYGEDHDGIDRHFGVNYLGQFYVTNLLWPLIKKTSKSASNPAPRIVFEASEVHRTAPSDVHFACLEEINNPKLGPTQLYGRTKLALILLAKFGLTNNVIKKDKVNVFATSVHPGTVKTGMQDSWKSAYPGVTGYVLSGLMKLIGRSPEQGAYSALWAMTAPEIETEDLGGHYFTDPGQEGKESSQASDPSLGAALWDLSERIIKDKLGGDALLDWHA</sequence>
<comment type="caution">
    <text evidence="1">The sequence shown here is derived from an EMBL/GenBank/DDBJ whole genome shotgun (WGS) entry which is preliminary data.</text>
</comment>
<evidence type="ECO:0000313" key="2">
    <source>
        <dbReference type="Proteomes" id="UP000805649"/>
    </source>
</evidence>
<dbReference type="Proteomes" id="UP000805649">
    <property type="component" value="Unassembled WGS sequence"/>
</dbReference>
<gene>
    <name evidence="1" type="ORF">CTRU02_210411</name>
</gene>
<reference evidence="1 2" key="1">
    <citation type="journal article" date="2020" name="Phytopathology">
        <title>Genome Sequence Resources of Colletotrichum truncatum, C. plurivorum, C. musicola, and C. sojae: Four Species Pathogenic to Soybean (Glycine max).</title>
        <authorList>
            <person name="Rogerio F."/>
            <person name="Boufleur T.R."/>
            <person name="Ciampi-Guillardi M."/>
            <person name="Sukno S.A."/>
            <person name="Thon M.R."/>
            <person name="Massola Junior N.S."/>
            <person name="Baroncelli R."/>
        </authorList>
    </citation>
    <scope>NUCLEOTIDE SEQUENCE [LARGE SCALE GENOMIC DNA]</scope>
    <source>
        <strain evidence="1 2">CMES1059</strain>
    </source>
</reference>
<name>A0ACC3YP52_COLTU</name>
<accession>A0ACC3YP52</accession>
<protein>
    <submittedName>
        <fullName evidence="1">Oxidoreductase bli-4, mitochondrial</fullName>
    </submittedName>
</protein>
<organism evidence="1 2">
    <name type="scientific">Colletotrichum truncatum</name>
    <name type="common">Anthracnose fungus</name>
    <name type="synonym">Colletotrichum capsici</name>
    <dbReference type="NCBI Taxonomy" id="5467"/>
    <lineage>
        <taxon>Eukaryota</taxon>
        <taxon>Fungi</taxon>
        <taxon>Dikarya</taxon>
        <taxon>Ascomycota</taxon>
        <taxon>Pezizomycotina</taxon>
        <taxon>Sordariomycetes</taxon>
        <taxon>Hypocreomycetidae</taxon>
        <taxon>Glomerellales</taxon>
        <taxon>Glomerellaceae</taxon>
        <taxon>Colletotrichum</taxon>
        <taxon>Colletotrichum truncatum species complex</taxon>
    </lineage>
</organism>
<dbReference type="EMBL" id="VUJX02000007">
    <property type="protein sequence ID" value="KAL0933612.1"/>
    <property type="molecule type" value="Genomic_DNA"/>
</dbReference>
<proteinExistence type="predicted"/>
<keyword evidence="2" id="KW-1185">Reference proteome</keyword>